<accession>A0ABW3E3A7</accession>
<keyword evidence="2" id="KW-1185">Reference proteome</keyword>
<dbReference type="Proteomes" id="UP001597024">
    <property type="component" value="Unassembled WGS sequence"/>
</dbReference>
<organism evidence="1 2">
    <name type="scientific">Streptosporangium algeriense</name>
    <dbReference type="NCBI Taxonomy" id="1682748"/>
    <lineage>
        <taxon>Bacteria</taxon>
        <taxon>Bacillati</taxon>
        <taxon>Actinomycetota</taxon>
        <taxon>Actinomycetes</taxon>
        <taxon>Streptosporangiales</taxon>
        <taxon>Streptosporangiaceae</taxon>
        <taxon>Streptosporangium</taxon>
    </lineage>
</organism>
<name>A0ABW3E3A7_9ACTN</name>
<dbReference type="Pfam" id="PF08962">
    <property type="entry name" value="Rv2632c-like"/>
    <property type="match status" value="1"/>
</dbReference>
<comment type="caution">
    <text evidence="1">The sequence shown here is derived from an EMBL/GenBank/DDBJ whole genome shotgun (WGS) entry which is preliminary data.</text>
</comment>
<proteinExistence type="predicted"/>
<evidence type="ECO:0000313" key="1">
    <source>
        <dbReference type="EMBL" id="MFD0889388.1"/>
    </source>
</evidence>
<dbReference type="SUPFAM" id="SSF143212">
    <property type="entry name" value="Rv2632c-like"/>
    <property type="match status" value="1"/>
</dbReference>
<dbReference type="EMBL" id="JBHTHX010001805">
    <property type="protein sequence ID" value="MFD0889388.1"/>
    <property type="molecule type" value="Genomic_DNA"/>
</dbReference>
<dbReference type="InterPro" id="IPR015057">
    <property type="entry name" value="Rv2632c-like"/>
</dbReference>
<dbReference type="Gene3D" id="3.30.160.240">
    <property type="entry name" value="Rv1738"/>
    <property type="match status" value="1"/>
</dbReference>
<sequence length="38" mass="3890">MAEIGDELAAARALADLSGRLMSVTSADIAQLTGPTSW</sequence>
<protein>
    <submittedName>
        <fullName evidence="1">DsRBD fold-containing protein</fullName>
    </submittedName>
</protein>
<evidence type="ECO:0000313" key="2">
    <source>
        <dbReference type="Proteomes" id="UP001597024"/>
    </source>
</evidence>
<dbReference type="InterPro" id="IPR038070">
    <property type="entry name" value="Rv2632c-like_sf"/>
</dbReference>
<gene>
    <name evidence="1" type="ORF">ACFQ08_33050</name>
</gene>
<reference evidence="2" key="1">
    <citation type="journal article" date="2019" name="Int. J. Syst. Evol. Microbiol.">
        <title>The Global Catalogue of Microorganisms (GCM) 10K type strain sequencing project: providing services to taxonomists for standard genome sequencing and annotation.</title>
        <authorList>
            <consortium name="The Broad Institute Genomics Platform"/>
            <consortium name="The Broad Institute Genome Sequencing Center for Infectious Disease"/>
            <person name="Wu L."/>
            <person name="Ma J."/>
        </authorList>
    </citation>
    <scope>NUCLEOTIDE SEQUENCE [LARGE SCALE GENOMIC DNA]</scope>
    <source>
        <strain evidence="2">CCUG 62974</strain>
    </source>
</reference>